<feature type="zinc finger region" description="C3H1-type" evidence="5">
    <location>
        <begin position="74"/>
        <end position="102"/>
    </location>
</feature>
<evidence type="ECO:0000256" key="5">
    <source>
        <dbReference type="PROSITE-ProRule" id="PRU00723"/>
    </source>
</evidence>
<evidence type="ECO:0000256" key="3">
    <source>
        <dbReference type="ARBA" id="ARBA00022771"/>
    </source>
</evidence>
<dbReference type="GO" id="GO:0008270">
    <property type="term" value="F:zinc ion binding"/>
    <property type="evidence" value="ECO:0007669"/>
    <property type="project" value="UniProtKB-KW"/>
</dbReference>
<keyword evidence="2" id="KW-0677">Repeat</keyword>
<name>G7Y302_CLOSI</name>
<reference key="2">
    <citation type="submission" date="2011-10" db="EMBL/GenBank/DDBJ databases">
        <title>The genome and transcriptome sequence of Clonorchis sinensis provide insights into the carcinogenic liver fluke.</title>
        <authorList>
            <person name="Wang X."/>
            <person name="Huang Y."/>
            <person name="Chen W."/>
            <person name="Liu H."/>
            <person name="Guo L."/>
            <person name="Chen Y."/>
            <person name="Luo F."/>
            <person name="Zhou W."/>
            <person name="Sun J."/>
            <person name="Mao Q."/>
            <person name="Liang P."/>
            <person name="Zhou C."/>
            <person name="Tian Y."/>
            <person name="Men J."/>
            <person name="Lv X."/>
            <person name="Huang L."/>
            <person name="Zhou J."/>
            <person name="Hu Y."/>
            <person name="Li R."/>
            <person name="Zhang F."/>
            <person name="Lei H."/>
            <person name="Li X."/>
            <person name="Hu X."/>
            <person name="Liang C."/>
            <person name="Xu J."/>
            <person name="Wu Z."/>
            <person name="Yu X."/>
        </authorList>
    </citation>
    <scope>NUCLEOTIDE SEQUENCE</scope>
    <source>
        <strain>Henan</strain>
    </source>
</reference>
<dbReference type="PANTHER" id="PTHR12675:SF12">
    <property type="entry name" value="PROTEIN MUSCLEBLIND"/>
    <property type="match status" value="1"/>
</dbReference>
<feature type="domain" description="C3H1-type" evidence="7">
    <location>
        <begin position="74"/>
        <end position="102"/>
    </location>
</feature>
<feature type="region of interest" description="Disordered" evidence="6">
    <location>
        <begin position="140"/>
        <end position="166"/>
    </location>
</feature>
<dbReference type="Proteomes" id="UP000008909">
    <property type="component" value="Unassembled WGS sequence"/>
</dbReference>
<evidence type="ECO:0000256" key="6">
    <source>
        <dbReference type="SAM" id="MobiDB-lite"/>
    </source>
</evidence>
<evidence type="ECO:0000256" key="2">
    <source>
        <dbReference type="ARBA" id="ARBA00022737"/>
    </source>
</evidence>
<evidence type="ECO:0000313" key="8">
    <source>
        <dbReference type="EMBL" id="GAA47365.1"/>
    </source>
</evidence>
<dbReference type="EMBL" id="DF142835">
    <property type="protein sequence ID" value="GAA47365.1"/>
    <property type="molecule type" value="Genomic_DNA"/>
</dbReference>
<organism evidence="8 9">
    <name type="scientific">Clonorchis sinensis</name>
    <name type="common">Chinese liver fluke</name>
    <dbReference type="NCBI Taxonomy" id="79923"/>
    <lineage>
        <taxon>Eukaryota</taxon>
        <taxon>Metazoa</taxon>
        <taxon>Spiralia</taxon>
        <taxon>Lophotrochozoa</taxon>
        <taxon>Platyhelminthes</taxon>
        <taxon>Trematoda</taxon>
        <taxon>Digenea</taxon>
        <taxon>Opisthorchiida</taxon>
        <taxon>Opisthorchiata</taxon>
        <taxon>Opisthorchiidae</taxon>
        <taxon>Clonorchis</taxon>
    </lineage>
</organism>
<dbReference type="PROSITE" id="PS50103">
    <property type="entry name" value="ZF_C3H1"/>
    <property type="match status" value="1"/>
</dbReference>
<gene>
    <name evidence="8" type="ORF">CLF_100270</name>
</gene>
<evidence type="ECO:0000313" key="9">
    <source>
        <dbReference type="Proteomes" id="UP000008909"/>
    </source>
</evidence>
<protein>
    <submittedName>
        <fullName evidence="8">Muscleblind</fullName>
    </submittedName>
</protein>
<dbReference type="GO" id="GO:0005737">
    <property type="term" value="C:cytoplasm"/>
    <property type="evidence" value="ECO:0007669"/>
    <property type="project" value="TreeGrafter"/>
</dbReference>
<dbReference type="PANTHER" id="PTHR12675">
    <property type="entry name" value="MUSCLEBLIND-LIKE PROTEIN"/>
    <property type="match status" value="1"/>
</dbReference>
<dbReference type="GO" id="GO:0003723">
    <property type="term" value="F:RNA binding"/>
    <property type="evidence" value="ECO:0007669"/>
    <property type="project" value="TreeGrafter"/>
</dbReference>
<dbReference type="GO" id="GO:0005654">
    <property type="term" value="C:nucleoplasm"/>
    <property type="evidence" value="ECO:0007669"/>
    <property type="project" value="TreeGrafter"/>
</dbReference>
<keyword evidence="1 5" id="KW-0479">Metal-binding</keyword>
<evidence type="ECO:0000259" key="7">
    <source>
        <dbReference type="PROSITE" id="PS50103"/>
    </source>
</evidence>
<accession>G7Y302</accession>
<dbReference type="GO" id="GO:0043484">
    <property type="term" value="P:regulation of RNA splicing"/>
    <property type="evidence" value="ECO:0007669"/>
    <property type="project" value="TreeGrafter"/>
</dbReference>
<keyword evidence="4 5" id="KW-0862">Zinc</keyword>
<reference evidence="8" key="1">
    <citation type="journal article" date="2011" name="Genome Biol.">
        <title>The draft genome of the carcinogenic human liver fluke Clonorchis sinensis.</title>
        <authorList>
            <person name="Wang X."/>
            <person name="Chen W."/>
            <person name="Huang Y."/>
            <person name="Sun J."/>
            <person name="Men J."/>
            <person name="Liu H."/>
            <person name="Luo F."/>
            <person name="Guo L."/>
            <person name="Lv X."/>
            <person name="Deng C."/>
            <person name="Zhou C."/>
            <person name="Fan Y."/>
            <person name="Li X."/>
            <person name="Huang L."/>
            <person name="Hu Y."/>
            <person name="Liang C."/>
            <person name="Hu X."/>
            <person name="Xu J."/>
            <person name="Yu X."/>
        </authorList>
    </citation>
    <scope>NUCLEOTIDE SEQUENCE [LARGE SCALE GENOMIC DNA]</scope>
    <source>
        <strain evidence="8">Henan</strain>
    </source>
</reference>
<keyword evidence="3 5" id="KW-0863">Zinc-finger</keyword>
<evidence type="ECO:0000256" key="4">
    <source>
        <dbReference type="ARBA" id="ARBA00022833"/>
    </source>
</evidence>
<sequence>MIHGASLTEPAVAAYPSFAPHYLSNLSTSASLNENPVLNGHPNTANGFSPANSAAVAALTAAAAAAPNIKDSRWLTLEVCRRFQRNQCLRDENECKFAHPPTHVDVQDGRVVCCYDSIKNLTFPPYLNALTTSNVNGAGPAPSQISGTGSESVAPDAGITPPKRTAVADVKSGLPLYISRTNGNHTNGTSKLDNHETSTNCVMVLNGGPIDSLKETTPNGSPAGTLTLRTTTGNNLINATAATIYALQHPQNATMLNVPSHPHHQHPMAGPLAAVSLAAVVNGNMAGNGMTPAHFPTVPDHTGYFQPACKFSSLVR</sequence>
<dbReference type="InterPro" id="IPR000571">
    <property type="entry name" value="Znf_CCCH"/>
</dbReference>
<evidence type="ECO:0000256" key="1">
    <source>
        <dbReference type="ARBA" id="ARBA00022723"/>
    </source>
</evidence>
<dbReference type="AlphaFoldDB" id="G7Y302"/>
<keyword evidence="9" id="KW-1185">Reference proteome</keyword>
<proteinExistence type="predicted"/>
<dbReference type="Gene3D" id="3.30.1370.210">
    <property type="match status" value="1"/>
</dbReference>